<dbReference type="EMBL" id="JAWDGP010007852">
    <property type="protein sequence ID" value="KAK3702675.1"/>
    <property type="molecule type" value="Genomic_DNA"/>
</dbReference>
<evidence type="ECO:0000256" key="3">
    <source>
        <dbReference type="ARBA" id="ARBA00022989"/>
    </source>
</evidence>
<feature type="transmembrane region" description="Helical" evidence="6">
    <location>
        <begin position="133"/>
        <end position="157"/>
    </location>
</feature>
<accession>A0AAE0XQ29</accession>
<dbReference type="GO" id="GO:0038023">
    <property type="term" value="F:signaling receptor activity"/>
    <property type="evidence" value="ECO:0007669"/>
    <property type="project" value="UniProtKB-ARBA"/>
</dbReference>
<dbReference type="Proteomes" id="UP001283361">
    <property type="component" value="Unassembled WGS sequence"/>
</dbReference>
<keyword evidence="8" id="KW-1185">Reference proteome</keyword>
<dbReference type="InterPro" id="IPR013604">
    <property type="entry name" value="7TM_chemorcpt"/>
</dbReference>
<evidence type="ECO:0000256" key="1">
    <source>
        <dbReference type="ARBA" id="ARBA00004141"/>
    </source>
</evidence>
<feature type="transmembrane region" description="Helical" evidence="6">
    <location>
        <begin position="285"/>
        <end position="305"/>
    </location>
</feature>
<keyword evidence="5" id="KW-0675">Receptor</keyword>
<feature type="transmembrane region" description="Helical" evidence="6">
    <location>
        <begin position="261"/>
        <end position="279"/>
    </location>
</feature>
<gene>
    <name evidence="7" type="ORF">RRG08_042663</name>
</gene>
<protein>
    <recommendedName>
        <fullName evidence="9">Gustatory receptor</fullName>
    </recommendedName>
</protein>
<evidence type="ECO:0008006" key="9">
    <source>
        <dbReference type="Google" id="ProtNLM"/>
    </source>
</evidence>
<evidence type="ECO:0000256" key="6">
    <source>
        <dbReference type="SAM" id="Phobius"/>
    </source>
</evidence>
<reference evidence="7" key="1">
    <citation type="journal article" date="2023" name="G3 (Bethesda)">
        <title>A reference genome for the long-term kleptoplast-retaining sea slug Elysia crispata morphotype clarki.</title>
        <authorList>
            <person name="Eastman K.E."/>
            <person name="Pendleton A.L."/>
            <person name="Shaikh M.A."/>
            <person name="Suttiyut T."/>
            <person name="Ogas R."/>
            <person name="Tomko P."/>
            <person name="Gavelis G."/>
            <person name="Widhalm J.R."/>
            <person name="Wisecaver J.H."/>
        </authorList>
    </citation>
    <scope>NUCLEOTIDE SEQUENCE</scope>
    <source>
        <strain evidence="7">ECLA1</strain>
    </source>
</reference>
<evidence type="ECO:0000256" key="5">
    <source>
        <dbReference type="ARBA" id="ARBA00023170"/>
    </source>
</evidence>
<dbReference type="GO" id="GO:0051606">
    <property type="term" value="P:detection of stimulus"/>
    <property type="evidence" value="ECO:0007669"/>
    <property type="project" value="UniProtKB-ARBA"/>
</dbReference>
<feature type="transmembrane region" description="Helical" evidence="6">
    <location>
        <begin position="457"/>
        <end position="476"/>
    </location>
</feature>
<evidence type="ECO:0000256" key="4">
    <source>
        <dbReference type="ARBA" id="ARBA00023136"/>
    </source>
</evidence>
<dbReference type="AlphaFoldDB" id="A0AAE0XQ29"/>
<feature type="transmembrane region" description="Helical" evidence="6">
    <location>
        <begin position="224"/>
        <end position="249"/>
    </location>
</feature>
<feature type="transmembrane region" description="Helical" evidence="6">
    <location>
        <begin position="384"/>
        <end position="404"/>
    </location>
</feature>
<keyword evidence="2 6" id="KW-0812">Transmembrane</keyword>
<comment type="subcellular location">
    <subcellularLocation>
        <location evidence="1">Membrane</location>
        <topology evidence="1">Multi-pass membrane protein</topology>
    </subcellularLocation>
</comment>
<dbReference type="GO" id="GO:0050909">
    <property type="term" value="P:sensory perception of taste"/>
    <property type="evidence" value="ECO:0007669"/>
    <property type="project" value="InterPro"/>
</dbReference>
<proteinExistence type="predicted"/>
<evidence type="ECO:0000256" key="2">
    <source>
        <dbReference type="ARBA" id="ARBA00022692"/>
    </source>
</evidence>
<keyword evidence="3 6" id="KW-1133">Transmembrane helix</keyword>
<evidence type="ECO:0000313" key="7">
    <source>
        <dbReference type="EMBL" id="KAK3702675.1"/>
    </source>
</evidence>
<dbReference type="PANTHER" id="PTHR21421">
    <property type="entry name" value="GUSTATORY RECEPTOR"/>
    <property type="match status" value="1"/>
</dbReference>
<feature type="transmembrane region" description="Helical" evidence="6">
    <location>
        <begin position="169"/>
        <end position="188"/>
    </location>
</feature>
<dbReference type="PANTHER" id="PTHR21421:SF29">
    <property type="entry name" value="GUSTATORY RECEPTOR 5A FOR TREHALOSE-RELATED"/>
    <property type="match status" value="1"/>
</dbReference>
<name>A0AAE0XQ29_9GAST</name>
<feature type="transmembrane region" description="Helical" evidence="6">
    <location>
        <begin position="350"/>
        <end position="372"/>
    </location>
</feature>
<dbReference type="Pfam" id="PF08395">
    <property type="entry name" value="7tm_7"/>
    <property type="match status" value="1"/>
</dbReference>
<organism evidence="7 8">
    <name type="scientific">Elysia crispata</name>
    <name type="common">lettuce slug</name>
    <dbReference type="NCBI Taxonomy" id="231223"/>
    <lineage>
        <taxon>Eukaryota</taxon>
        <taxon>Metazoa</taxon>
        <taxon>Spiralia</taxon>
        <taxon>Lophotrochozoa</taxon>
        <taxon>Mollusca</taxon>
        <taxon>Gastropoda</taxon>
        <taxon>Heterobranchia</taxon>
        <taxon>Euthyneura</taxon>
        <taxon>Panpulmonata</taxon>
        <taxon>Sacoglossa</taxon>
        <taxon>Placobranchoidea</taxon>
        <taxon>Plakobranchidae</taxon>
        <taxon>Elysia</taxon>
    </lineage>
</organism>
<sequence>MLTNKVHSAVNENTMTKDTIEPTMMAGSQITDPDNFDGQGEISACMSIRTSLSPIITWLKVFGFYYDNPLCADIARLSDANPKHSHAKHMEQWAHRSDINETGAAIAPRSSKSLGIYRVFTAVSSSLTKYSQFLHQSYCIIVSLLLVANFLKSLLLLFRGSGFGMSYRVVMVIWYSHTTLGSLALHYSCRKDNHFKLFFNQWVQQFNHPKAKALGFTPTTCRKWVLIVTSTAMAALLLNVVLVAVFTLVEEIPMSKYQKILICQPFPVTWWSLLLALITHMFNSAAWTLLSGFTVCLALVMATHFSRLKNLIRTSVEGSDIHFPANLPHLRLCHLRMCGVLDTLNHYFRLYLAVSMSSSIATSTFILYQIVAVRSDQWTLVGNVWWFLGTLLAVLATSISLSMLHEAAHSPLEELFSIDSAQADTAQTIQLQLFLHKLTGTTIGATVLDLVVVTKEVLLTVLGAFLTYFFLVMQFGI</sequence>
<keyword evidence="4 6" id="KW-0472">Membrane</keyword>
<dbReference type="GO" id="GO:0016020">
    <property type="term" value="C:membrane"/>
    <property type="evidence" value="ECO:0007669"/>
    <property type="project" value="UniProtKB-SubCell"/>
</dbReference>
<evidence type="ECO:0000313" key="8">
    <source>
        <dbReference type="Proteomes" id="UP001283361"/>
    </source>
</evidence>
<comment type="caution">
    <text evidence="7">The sequence shown here is derived from an EMBL/GenBank/DDBJ whole genome shotgun (WGS) entry which is preliminary data.</text>
</comment>